<dbReference type="PANTHER" id="PTHR47396:SF1">
    <property type="entry name" value="ATP-DEPENDENT HELICASE IRC3-RELATED"/>
    <property type="match status" value="1"/>
</dbReference>
<dbReference type="EMBL" id="SOHJ01000002">
    <property type="protein sequence ID" value="TFD62941.1"/>
    <property type="molecule type" value="Genomic_DNA"/>
</dbReference>
<dbReference type="InterPro" id="IPR006935">
    <property type="entry name" value="Helicase/UvrB_N"/>
</dbReference>
<evidence type="ECO:0000313" key="2">
    <source>
        <dbReference type="EMBL" id="TFD62941.1"/>
    </source>
</evidence>
<dbReference type="Gene3D" id="3.40.50.300">
    <property type="entry name" value="P-loop containing nucleotide triphosphate hydrolases"/>
    <property type="match status" value="1"/>
</dbReference>
<dbReference type="GO" id="GO:0003677">
    <property type="term" value="F:DNA binding"/>
    <property type="evidence" value="ECO:0007669"/>
    <property type="project" value="InterPro"/>
</dbReference>
<dbReference type="InterPro" id="IPR050742">
    <property type="entry name" value="Helicase_Restrict-Modif_Enz"/>
</dbReference>
<dbReference type="Proteomes" id="UP000298170">
    <property type="component" value="Unassembled WGS sequence"/>
</dbReference>
<dbReference type="GO" id="GO:0005524">
    <property type="term" value="F:ATP binding"/>
    <property type="evidence" value="ECO:0007669"/>
    <property type="project" value="InterPro"/>
</dbReference>
<dbReference type="OrthoDB" id="9776021at2"/>
<comment type="caution">
    <text evidence="2">The sequence shown here is derived from an EMBL/GenBank/DDBJ whole genome shotgun (WGS) entry which is preliminary data.</text>
</comment>
<gene>
    <name evidence="2" type="ORF">E3T39_01910</name>
</gene>
<dbReference type="InterPro" id="IPR027417">
    <property type="entry name" value="P-loop_NTPase"/>
</dbReference>
<evidence type="ECO:0000259" key="1">
    <source>
        <dbReference type="Pfam" id="PF04851"/>
    </source>
</evidence>
<proteinExistence type="predicted"/>
<keyword evidence="3" id="KW-1185">Reference proteome</keyword>
<name>A0A4V3ISZ8_9MICO</name>
<dbReference type="GO" id="GO:0005829">
    <property type="term" value="C:cytosol"/>
    <property type="evidence" value="ECO:0007669"/>
    <property type="project" value="TreeGrafter"/>
</dbReference>
<organism evidence="2 3">
    <name type="scientific">Cryobacterium suzukii</name>
    <dbReference type="NCBI Taxonomy" id="1259198"/>
    <lineage>
        <taxon>Bacteria</taxon>
        <taxon>Bacillati</taxon>
        <taxon>Actinomycetota</taxon>
        <taxon>Actinomycetes</taxon>
        <taxon>Micrococcales</taxon>
        <taxon>Microbacteriaceae</taxon>
        <taxon>Cryobacterium</taxon>
    </lineage>
</organism>
<feature type="domain" description="Helicase/UvrB N-terminal" evidence="1">
    <location>
        <begin position="4"/>
        <end position="34"/>
    </location>
</feature>
<dbReference type="PANTHER" id="PTHR47396">
    <property type="entry name" value="TYPE I RESTRICTION ENZYME ECOKI R PROTEIN"/>
    <property type="match status" value="1"/>
</dbReference>
<dbReference type="GO" id="GO:0016787">
    <property type="term" value="F:hydrolase activity"/>
    <property type="evidence" value="ECO:0007669"/>
    <property type="project" value="InterPro"/>
</dbReference>
<dbReference type="AlphaFoldDB" id="A0A4V3ISZ8"/>
<reference evidence="2 3" key="1">
    <citation type="submission" date="2019-03" db="EMBL/GenBank/DDBJ databases">
        <title>Genomics of glacier-inhabiting Cryobacterium strains.</title>
        <authorList>
            <person name="Liu Q."/>
            <person name="Xin Y.-H."/>
        </authorList>
    </citation>
    <scope>NUCLEOTIDE SEQUENCE [LARGE SCALE GENOMIC DNA]</scope>
    <source>
        <strain evidence="2 3">Sr39</strain>
    </source>
</reference>
<sequence length="70" mass="8114">MIESDEAHRSVYQKYGEIFEYFDSLLVGLTATPKDEVDHNTYGLFNLEDGCRLTRTISGRRSPTNIWCRP</sequence>
<dbReference type="Pfam" id="PF04851">
    <property type="entry name" value="ResIII"/>
    <property type="match status" value="1"/>
</dbReference>
<protein>
    <recommendedName>
        <fullName evidence="1">Helicase/UvrB N-terminal domain-containing protein</fullName>
    </recommendedName>
</protein>
<evidence type="ECO:0000313" key="3">
    <source>
        <dbReference type="Proteomes" id="UP000298170"/>
    </source>
</evidence>
<accession>A0A4V3ISZ8</accession>